<dbReference type="Proteomes" id="UP001272987">
    <property type="component" value="Unassembled WGS sequence"/>
</dbReference>
<protein>
    <submittedName>
        <fullName evidence="2">Uncharacterized protein</fullName>
    </submittedName>
</protein>
<evidence type="ECO:0000313" key="2">
    <source>
        <dbReference type="EMBL" id="MDX3024039.1"/>
    </source>
</evidence>
<evidence type="ECO:0000313" key="3">
    <source>
        <dbReference type="Proteomes" id="UP001272987"/>
    </source>
</evidence>
<proteinExistence type="predicted"/>
<reference evidence="2 3" key="1">
    <citation type="journal article" date="2023" name="Microb. Genom.">
        <title>Mesoterricola silvestris gen. nov., sp. nov., Mesoterricola sediminis sp. nov., Geothrix oryzae sp. nov., Geothrix edaphica sp. nov., Geothrix rubra sp. nov., and Geothrix limicola sp. nov., six novel members of Acidobacteriota isolated from soils.</title>
        <authorList>
            <person name="Weisberg A.J."/>
            <person name="Pearce E."/>
            <person name="Kramer C.G."/>
            <person name="Chang J.H."/>
            <person name="Clarke C.R."/>
        </authorList>
    </citation>
    <scope>NUCLEOTIDE SEQUENCE [LARGE SCALE GENOMIC DNA]</scope>
    <source>
        <strain evidence="2 3">NB05-1H</strain>
    </source>
</reference>
<feature type="region of interest" description="Disordered" evidence="1">
    <location>
        <begin position="1"/>
        <end position="20"/>
    </location>
</feature>
<sequence>MNTSSPFGASPPLTPNTPASSVRAATGVIAAAMASGSATAREIAQAEADAGILFDPQRAEDIASAAAEQAHAEAHAAIAERGRQLAALAGVRRQLDAVMRLCEGRPATHLVSVAEVVLAAERALTPYGSVPMTLAWTGQVDVAAGEAVVRCTSSYGGRADVVVRGDARTALADQVGATVRDIHAPCSTDGCGTPDDYDASDPAMLGWARLEVAGIEDAGARWYCTPECVADALARASVELEADDRAAAVDPAQQALAPSGVCGPAAGGLVDGGRQ</sequence>
<gene>
    <name evidence="2" type="ORF">PV666_40145</name>
</gene>
<dbReference type="RefSeq" id="WP_319167134.1">
    <property type="nucleotide sequence ID" value="NZ_JARAWP010000031.1"/>
</dbReference>
<comment type="caution">
    <text evidence="2">The sequence shown here is derived from an EMBL/GenBank/DDBJ whole genome shotgun (WGS) entry which is preliminary data.</text>
</comment>
<name>A0ABU4M982_9ACTN</name>
<evidence type="ECO:0000256" key="1">
    <source>
        <dbReference type="SAM" id="MobiDB-lite"/>
    </source>
</evidence>
<organism evidence="2 3">
    <name type="scientific">Streptomyces acidiscabies</name>
    <dbReference type="NCBI Taxonomy" id="42234"/>
    <lineage>
        <taxon>Bacteria</taxon>
        <taxon>Bacillati</taxon>
        <taxon>Actinomycetota</taxon>
        <taxon>Actinomycetes</taxon>
        <taxon>Kitasatosporales</taxon>
        <taxon>Streptomycetaceae</taxon>
        <taxon>Streptomyces</taxon>
    </lineage>
</organism>
<dbReference type="EMBL" id="JARAWP010000031">
    <property type="protein sequence ID" value="MDX3024039.1"/>
    <property type="molecule type" value="Genomic_DNA"/>
</dbReference>
<keyword evidence="3" id="KW-1185">Reference proteome</keyword>
<accession>A0ABU4M982</accession>